<accession>A0A2P6TWU1</accession>
<feature type="compositionally biased region" description="Polar residues" evidence="4">
    <location>
        <begin position="49"/>
        <end position="70"/>
    </location>
</feature>
<keyword evidence="7" id="KW-1185">Reference proteome</keyword>
<dbReference type="InterPro" id="IPR004556">
    <property type="entry name" value="HemK-like"/>
</dbReference>
<dbReference type="GO" id="GO:0003676">
    <property type="term" value="F:nucleic acid binding"/>
    <property type="evidence" value="ECO:0007669"/>
    <property type="project" value="InterPro"/>
</dbReference>
<comment type="caution">
    <text evidence="6">The sequence shown here is derived from an EMBL/GenBank/DDBJ whole genome shotgun (WGS) entry which is preliminary data.</text>
</comment>
<evidence type="ECO:0000313" key="7">
    <source>
        <dbReference type="Proteomes" id="UP000239899"/>
    </source>
</evidence>
<dbReference type="PROSITE" id="PS00092">
    <property type="entry name" value="N6_MTASE"/>
    <property type="match status" value="1"/>
</dbReference>
<protein>
    <submittedName>
        <fullName evidence="6">HemK methyltransferase family member 1</fullName>
    </submittedName>
</protein>
<dbReference type="InterPro" id="IPR029063">
    <property type="entry name" value="SAM-dependent_MTases_sf"/>
</dbReference>
<keyword evidence="3" id="KW-0949">S-adenosyl-L-methionine</keyword>
<dbReference type="Proteomes" id="UP000239899">
    <property type="component" value="Unassembled WGS sequence"/>
</dbReference>
<dbReference type="PANTHER" id="PTHR47441">
    <property type="match status" value="1"/>
</dbReference>
<dbReference type="GO" id="GO:0008757">
    <property type="term" value="F:S-adenosylmethionine-dependent methyltransferase activity"/>
    <property type="evidence" value="ECO:0007669"/>
    <property type="project" value="UniProtKB-ARBA"/>
</dbReference>
<evidence type="ECO:0000256" key="4">
    <source>
        <dbReference type="SAM" id="MobiDB-lite"/>
    </source>
</evidence>
<evidence type="ECO:0000256" key="2">
    <source>
        <dbReference type="ARBA" id="ARBA00022679"/>
    </source>
</evidence>
<evidence type="ECO:0000256" key="3">
    <source>
        <dbReference type="ARBA" id="ARBA00022691"/>
    </source>
</evidence>
<evidence type="ECO:0000259" key="5">
    <source>
        <dbReference type="Pfam" id="PF05175"/>
    </source>
</evidence>
<dbReference type="STRING" id="3076.A0A2P6TWU1"/>
<dbReference type="Pfam" id="PF05175">
    <property type="entry name" value="MTS"/>
    <property type="match status" value="1"/>
</dbReference>
<dbReference type="GO" id="GO:0032259">
    <property type="term" value="P:methylation"/>
    <property type="evidence" value="ECO:0007669"/>
    <property type="project" value="UniProtKB-KW"/>
</dbReference>
<feature type="compositionally biased region" description="Low complexity" evidence="4">
    <location>
        <begin position="416"/>
        <end position="425"/>
    </location>
</feature>
<sequence length="458" mass="48848">MQAAIAFAQGVRVLQRAYRFSPDVAHRILHWRAAAAASSSGSRGAWSSDQPSSTWPRQPTRAQRAFSSPSSELATAVAGEAATTQPVLPLCERPAQHAVPLTDLLAWRDAAQQQAEAVGDSWLASDPDGPTTEDLQTELSWLLDDALAALARPGADWRPATWQQVERDLRRGGPLADAACQYMVQLREPLEALEALWQRRLGQRIPLQYLTACAFWRDVVLSVGPGVLIPRPETELMIDFVQEAVAANPALASGAWADLGTGSGALALGVARALPQAQQVYAVDLSPVPLAYAAFNARRLGVGDRLTALQGSWYEPLQAVGVRQLAGIVSNPPYICATDMPGLQAEVGRHEPHLALCGGEGLGVDCLLPICTGAARLLQPGGFLALETAGGEQAHYIADVLRHLRRGACAWGDRPASSASGNGSSSEEEEGERCAFVDVRVRRDLRGVDRFVTASAAP</sequence>
<dbReference type="CDD" id="cd02440">
    <property type="entry name" value="AdoMet_MTases"/>
    <property type="match status" value="1"/>
</dbReference>
<evidence type="ECO:0000313" key="6">
    <source>
        <dbReference type="EMBL" id="PRW58532.1"/>
    </source>
</evidence>
<feature type="region of interest" description="Disordered" evidence="4">
    <location>
        <begin position="413"/>
        <end position="433"/>
    </location>
</feature>
<keyword evidence="1 6" id="KW-0489">Methyltransferase</keyword>
<proteinExistence type="predicted"/>
<dbReference type="SUPFAM" id="SSF53335">
    <property type="entry name" value="S-adenosyl-L-methionine-dependent methyltransferases"/>
    <property type="match status" value="1"/>
</dbReference>
<dbReference type="EMBL" id="LHPG02000005">
    <property type="protein sequence ID" value="PRW58532.1"/>
    <property type="molecule type" value="Genomic_DNA"/>
</dbReference>
<dbReference type="PANTHER" id="PTHR47441:SF3">
    <property type="entry name" value="RELEASE FACTOR GLUTAMINE METHYLTRANSFERASE"/>
    <property type="match status" value="1"/>
</dbReference>
<keyword evidence="2" id="KW-0808">Transferase</keyword>
<name>A0A2P6TWU1_CHLSO</name>
<dbReference type="AlphaFoldDB" id="A0A2P6TWU1"/>
<dbReference type="InterPro" id="IPR007848">
    <property type="entry name" value="Small_mtfrase_dom"/>
</dbReference>
<evidence type="ECO:0000256" key="1">
    <source>
        <dbReference type="ARBA" id="ARBA00022603"/>
    </source>
</evidence>
<dbReference type="NCBIfam" id="TIGR00536">
    <property type="entry name" value="hemK_fam"/>
    <property type="match status" value="1"/>
</dbReference>
<dbReference type="InterPro" id="IPR002052">
    <property type="entry name" value="DNA_methylase_N6_adenine_CS"/>
</dbReference>
<dbReference type="GO" id="GO:0008276">
    <property type="term" value="F:protein methyltransferase activity"/>
    <property type="evidence" value="ECO:0007669"/>
    <property type="project" value="InterPro"/>
</dbReference>
<reference evidence="6 7" key="1">
    <citation type="journal article" date="2018" name="Plant J.">
        <title>Genome sequences of Chlorella sorokiniana UTEX 1602 and Micractinium conductrix SAG 241.80: implications to maltose excretion by a green alga.</title>
        <authorList>
            <person name="Arriola M.B."/>
            <person name="Velmurugan N."/>
            <person name="Zhang Y."/>
            <person name="Plunkett M.H."/>
            <person name="Hondzo H."/>
            <person name="Barney B.M."/>
        </authorList>
    </citation>
    <scope>NUCLEOTIDE SEQUENCE [LARGE SCALE GENOMIC DNA]</scope>
    <source>
        <strain evidence="7">UTEX 1602</strain>
    </source>
</reference>
<feature type="region of interest" description="Disordered" evidence="4">
    <location>
        <begin position="40"/>
        <end position="70"/>
    </location>
</feature>
<gene>
    <name evidence="6" type="ORF">C2E21_2889</name>
</gene>
<dbReference type="Gene3D" id="3.40.50.150">
    <property type="entry name" value="Vaccinia Virus protein VP39"/>
    <property type="match status" value="1"/>
</dbReference>
<feature type="domain" description="Methyltransferase small" evidence="5">
    <location>
        <begin position="248"/>
        <end position="334"/>
    </location>
</feature>
<dbReference type="OrthoDB" id="269872at2759"/>
<dbReference type="InterPro" id="IPR052663">
    <property type="entry name" value="RF_glutamine_MTase_cyano"/>
</dbReference>
<organism evidence="6 7">
    <name type="scientific">Chlorella sorokiniana</name>
    <name type="common">Freshwater green alga</name>
    <dbReference type="NCBI Taxonomy" id="3076"/>
    <lineage>
        <taxon>Eukaryota</taxon>
        <taxon>Viridiplantae</taxon>
        <taxon>Chlorophyta</taxon>
        <taxon>core chlorophytes</taxon>
        <taxon>Trebouxiophyceae</taxon>
        <taxon>Chlorellales</taxon>
        <taxon>Chlorellaceae</taxon>
        <taxon>Chlorella clade</taxon>
        <taxon>Chlorella</taxon>
    </lineage>
</organism>